<sequence>EYLVGHVPREASDQYLAAVTELALSVFQAFPDLFRVERRQLLFGRPAIDGLGSFRFGLRLWAQRRPADLQYLHSSNPPASAFQATGTTDAQQYQQTERPVLLLEGQ</sequence>
<accession>Q9CVQ5</accession>
<feature type="non-terminal residue" evidence="1">
    <location>
        <position position="1"/>
    </location>
</feature>
<reference evidence="1" key="4">
    <citation type="submission" date="2000-07" db="EMBL/GenBank/DDBJ databases">
        <authorList>
            <person name="Adachi J."/>
            <person name="Aizawa K."/>
            <person name="Akahira S."/>
            <person name="Akimura T."/>
            <person name="Arai A."/>
            <person name="Aono H."/>
            <person name="Arakawa T."/>
            <person name="Bono H."/>
            <person name="Carninci P."/>
            <person name="Fukuda S."/>
            <person name="Fukunishi Y."/>
            <person name="Furuno M."/>
            <person name="Hanagaki T."/>
            <person name="Hara A."/>
            <person name="Hayatsu N."/>
            <person name="Hiramoto K."/>
            <person name="Hiraoka T."/>
            <person name="Hori F."/>
            <person name="Imotani K."/>
            <person name="Ishii Y."/>
            <person name="Itoh M."/>
            <person name="Izawa M."/>
            <person name="Kasukawa T."/>
            <person name="Kato H."/>
            <person name="Kawai J."/>
            <person name="Kojima Y."/>
            <person name="Konno H."/>
            <person name="Kouda M."/>
            <person name="Koya S."/>
            <person name="Kurihara C."/>
            <person name="Matsuyama T."/>
            <person name="Miyazaki A."/>
            <person name="Nishi K."/>
            <person name="Nomura K."/>
            <person name="Numazaki R."/>
            <person name="Ohno M."/>
            <person name="Okazaki Y."/>
            <person name="Okido T."/>
            <person name="Owa C."/>
            <person name="Saito H."/>
            <person name="Saito R."/>
            <person name="Sakai C."/>
            <person name="Sakai K."/>
            <person name="Sano H."/>
            <person name="Sasaki D."/>
            <person name="Shibata K."/>
            <person name="Shibata Y."/>
            <person name="Shinagawa A."/>
            <person name="Shiraki T."/>
            <person name="Sogabe Y."/>
            <person name="Suzuki H."/>
            <person name="Tagami M."/>
            <person name="Tagawa A."/>
            <person name="Takahashi F."/>
            <person name="Tanaka T."/>
            <person name="Tejima Y."/>
            <person name="Toya T."/>
            <person name="Yamamura T."/>
            <person name="Yasunishi A."/>
            <person name="Yoshida K."/>
            <person name="Yoshino M."/>
            <person name="Muramatsu M."/>
            <person name="Hayashizaki Y."/>
        </authorList>
    </citation>
    <scope>NUCLEOTIDE SEQUENCE</scope>
    <source>
        <strain evidence="1">C57BL/6J</strain>
        <tissue evidence="1">Testis</tissue>
    </source>
</reference>
<evidence type="ECO:0000313" key="1">
    <source>
        <dbReference type="EMBL" id="BAB24821.2"/>
    </source>
</evidence>
<gene>
    <name evidence="2" type="primary">1700084C06Rik</name>
</gene>
<evidence type="ECO:0000313" key="2">
    <source>
        <dbReference type="MGI" id="MGI:1923868"/>
    </source>
</evidence>
<reference evidence="1" key="6">
    <citation type="journal article" date="2002" name="Nature">
        <title>Analysis of the mouse transcriptome based on functional annotation of 60,770 full-length cDNAs.</title>
        <authorList>
            <consortium name="The FANTOM Consortium and the RIKEN Genome Exploration Research Group Phase I and II Team"/>
        </authorList>
    </citation>
    <scope>NUCLEOTIDE SEQUENCE</scope>
    <source>
        <strain evidence="1">C57BL/6J</strain>
        <tissue evidence="1">Testis</tissue>
    </source>
</reference>
<reference evidence="1" key="2">
    <citation type="journal article" date="2000" name="Genome Res.">
        <title>Normalization and subtraction of cap-trapper-selected cDNAs to prepare full-length cDNA libraries for rapid discovery of new genes.</title>
        <authorList>
            <person name="Carninci P."/>
            <person name="Shibata Y."/>
            <person name="Hayatsu N."/>
            <person name="Sugahara Y."/>
            <person name="Shibata K."/>
            <person name="Itoh M."/>
            <person name="Konno H."/>
            <person name="Okazaki Y."/>
            <person name="Muramatsu M."/>
            <person name="Hayashizaki Y."/>
        </authorList>
    </citation>
    <scope>NUCLEOTIDE SEQUENCE</scope>
    <source>
        <strain evidence="1">C57BL/6J</strain>
        <tissue evidence="1">Testis</tissue>
    </source>
</reference>
<name>Q9CVQ5_MOUSE</name>
<reference evidence="1" key="7">
    <citation type="journal article" date="2005" name="Science">
        <title>The Transcriptional Landscape of the Mammalian Genome.</title>
        <authorList>
            <consortium name="The FANTOM Consortium"/>
            <consortium name="Riken Genome Exploration Research Group and Genome Science Group (Genome Network Project Core Group)"/>
        </authorList>
    </citation>
    <scope>NUCLEOTIDE SEQUENCE</scope>
    <source>
        <strain evidence="1">C57BL/6J</strain>
        <tissue evidence="1">Testis</tissue>
    </source>
</reference>
<reference evidence="1" key="1">
    <citation type="journal article" date="1999" name="Methods Enzymol.">
        <title>High-efficiency full-length cDNA cloning.</title>
        <authorList>
            <person name="Carninci P."/>
            <person name="Hayashizaki Y."/>
        </authorList>
    </citation>
    <scope>NUCLEOTIDE SEQUENCE</scope>
    <source>
        <strain evidence="1">C57BL/6J</strain>
        <tissue evidence="1">Testis</tissue>
    </source>
</reference>
<dbReference type="EMBL" id="AK006986">
    <property type="protein sequence ID" value="BAB24821.2"/>
    <property type="molecule type" value="mRNA"/>
</dbReference>
<dbReference type="AlphaFoldDB" id="Q9CVQ5"/>
<dbReference type="AGR" id="MGI:1923868"/>
<dbReference type="MGI" id="MGI:1923868">
    <property type="gene designation" value="1700084C06Rik"/>
</dbReference>
<reference evidence="1" key="8">
    <citation type="journal article" date="2005" name="Science">
        <title>Antisense Transcription in the Mammalian Transcriptome.</title>
        <authorList>
            <consortium name="RIKEN Genome Exploration Research Group and Genome Science Group (Genome Network Project Core Group) and the FANTOM Consortium"/>
        </authorList>
    </citation>
    <scope>NUCLEOTIDE SEQUENCE</scope>
    <source>
        <strain evidence="1">C57BL/6J</strain>
        <tissue evidence="1">Testis</tissue>
    </source>
</reference>
<reference evidence="1" key="3">
    <citation type="journal article" date="2000" name="Genome Res.">
        <title>RIKEN integrated sequence analysis (RISA) system--384-format sequencing pipeline with 384 multicapillary sequencer.</title>
        <authorList>
            <person name="Shibata K."/>
            <person name="Itoh M."/>
            <person name="Aizawa K."/>
            <person name="Nagaoka S."/>
            <person name="Sasaki N."/>
            <person name="Carninci P."/>
            <person name="Konno H."/>
            <person name="Akiyama J."/>
            <person name="Nishi K."/>
            <person name="Kitsunai T."/>
            <person name="Tashiro H."/>
            <person name="Itoh M."/>
            <person name="Sumi N."/>
            <person name="Ishii Y."/>
            <person name="Nakamura S."/>
            <person name="Hazama M."/>
            <person name="Nishine T."/>
            <person name="Harada A."/>
            <person name="Yamamoto R."/>
            <person name="Matsumoto H."/>
            <person name="Sakaguchi S."/>
            <person name="Ikegami T."/>
            <person name="Kashiwagi K."/>
            <person name="Fujiwake S."/>
            <person name="Inoue K."/>
            <person name="Togawa Y."/>
            <person name="Izawa M."/>
            <person name="Ohara E."/>
            <person name="Watahiki M."/>
            <person name="Yoneda Y."/>
            <person name="Ishikawa T."/>
            <person name="Ozawa K."/>
            <person name="Tanaka T."/>
            <person name="Matsuura S."/>
            <person name="Kawai J."/>
            <person name="Okazaki Y."/>
            <person name="Muramatsu M."/>
            <person name="Inoue Y."/>
            <person name="Kira A."/>
            <person name="Hayashizaki Y."/>
        </authorList>
    </citation>
    <scope>NUCLEOTIDE SEQUENCE</scope>
    <source>
        <strain evidence="1">C57BL/6J</strain>
        <tissue evidence="1">Testis</tissue>
    </source>
</reference>
<organism evidence="1">
    <name type="scientific">Mus musculus</name>
    <name type="common">Mouse</name>
    <dbReference type="NCBI Taxonomy" id="10090"/>
    <lineage>
        <taxon>Eukaryota</taxon>
        <taxon>Metazoa</taxon>
        <taxon>Chordata</taxon>
        <taxon>Craniata</taxon>
        <taxon>Vertebrata</taxon>
        <taxon>Euteleostomi</taxon>
        <taxon>Mammalia</taxon>
        <taxon>Eutheria</taxon>
        <taxon>Euarchontoglires</taxon>
        <taxon>Glires</taxon>
        <taxon>Rodentia</taxon>
        <taxon>Myomorpha</taxon>
        <taxon>Muroidea</taxon>
        <taxon>Muridae</taxon>
        <taxon>Murinae</taxon>
        <taxon>Mus</taxon>
        <taxon>Mus</taxon>
    </lineage>
</organism>
<proteinExistence type="evidence at transcript level"/>
<protein>
    <submittedName>
        <fullName evidence="1">Uncharacterized protein</fullName>
    </submittedName>
</protein>
<reference evidence="1" key="5">
    <citation type="journal article" date="2001" name="Nature">
        <title>Functional annotation of a full-length mouse cDNA collection.</title>
        <authorList>
            <consortium name="The RIKEN Genome Exploration Research Group Phase II Team and the FANTOM Consortium"/>
        </authorList>
    </citation>
    <scope>NUCLEOTIDE SEQUENCE</scope>
    <source>
        <strain evidence="1">C57BL/6J</strain>
        <tissue evidence="1">Testis</tissue>
    </source>
</reference>